<dbReference type="Proteomes" id="UP000471082">
    <property type="component" value="Unassembled WGS sequence"/>
</dbReference>
<protein>
    <recommendedName>
        <fullName evidence="6">Ax21 family protein</fullName>
    </recommendedName>
</protein>
<sequence length="207" mass="22422">MRNTLIMAALLAAAPFAASAEGLSYNYVEGGWNRTEISVNSDADDLDGGYLLGSWQIAEPVYVFAGYQRATENYSPFAGITAEITVQQAHAGIGYRQEMTERVDFNAEFAVLRNKGKVESRVNGRRLGEASDSSNLGFANLGLRGKPSPRTEAWIKAGYIDGSDVDKGEFVGTLGGQVNFTRTWGLVAEAQFVDNANQYKVGVRASF</sequence>
<comment type="caution">
    <text evidence="3">The sequence shown here is derived from an EMBL/GenBank/DDBJ whole genome shotgun (WGS) entry which is preliminary data.</text>
</comment>
<evidence type="ECO:0000313" key="4">
    <source>
        <dbReference type="Proteomes" id="UP000035369"/>
    </source>
</evidence>
<evidence type="ECO:0008006" key="6">
    <source>
        <dbReference type="Google" id="ProtNLM"/>
    </source>
</evidence>
<feature type="signal peptide" evidence="1">
    <location>
        <begin position="1"/>
        <end position="20"/>
    </location>
</feature>
<dbReference type="AlphaFoldDB" id="A0A0G8VDG1"/>
<reference evidence="3 5" key="2">
    <citation type="submission" date="2019-11" db="EMBL/GenBank/DDBJ databases">
        <title>Genome-resolved metagenomics to study the prevalence of co-infection and intraspecific heterogeneity among plant pathogen metapopulations.</title>
        <authorList>
            <person name="Newberry E."/>
            <person name="Bhandari R."/>
            <person name="Kemble J."/>
            <person name="Sikora E."/>
            <person name="Potnis N."/>
        </authorList>
    </citation>
    <scope>NUCLEOTIDE SEQUENCE [LARGE SCALE GENOMIC DNA]</scope>
    <source>
        <strain evidence="3">Xp_Tom_Tuscaloosa_18b</strain>
    </source>
</reference>
<name>A0A0G8VDG1_XANPE</name>
<dbReference type="Gene3D" id="2.40.160.10">
    <property type="entry name" value="Porin"/>
    <property type="match status" value="1"/>
</dbReference>
<evidence type="ECO:0000313" key="2">
    <source>
        <dbReference type="EMBL" id="KLC10283.1"/>
    </source>
</evidence>
<evidence type="ECO:0000313" key="3">
    <source>
        <dbReference type="EMBL" id="NEL77308.1"/>
    </source>
</evidence>
<organism evidence="3 5">
    <name type="scientific">Xanthomonas perforans</name>
    <dbReference type="NCBI Taxonomy" id="442694"/>
    <lineage>
        <taxon>Bacteria</taxon>
        <taxon>Pseudomonadati</taxon>
        <taxon>Pseudomonadota</taxon>
        <taxon>Gammaproteobacteria</taxon>
        <taxon>Lysobacterales</taxon>
        <taxon>Lysobacteraceae</taxon>
        <taxon>Xanthomonas</taxon>
    </lineage>
</organism>
<accession>A0A0G8VDG1</accession>
<dbReference type="RefSeq" id="WP_008576780.1">
    <property type="nucleotide sequence ID" value="NZ_CP018475.1"/>
</dbReference>
<keyword evidence="1" id="KW-0732">Signal</keyword>
<gene>
    <name evidence="3" type="ORF">G3W61_13770</name>
    <name evidence="2" type="ORF">XP315_01060</name>
</gene>
<proteinExistence type="predicted"/>
<dbReference type="KEGG" id="xpe:BJD13_13000"/>
<feature type="chain" id="PRO_5044366239" description="Ax21 family protein" evidence="1">
    <location>
        <begin position="21"/>
        <end position="207"/>
    </location>
</feature>
<dbReference type="EMBL" id="JZUY01000029">
    <property type="protein sequence ID" value="KLC10283.1"/>
    <property type="molecule type" value="Genomic_DNA"/>
</dbReference>
<evidence type="ECO:0000256" key="1">
    <source>
        <dbReference type="SAM" id="SignalP"/>
    </source>
</evidence>
<keyword evidence="4" id="KW-1185">Reference proteome</keyword>
<dbReference type="Proteomes" id="UP000035369">
    <property type="component" value="Unassembled WGS sequence"/>
</dbReference>
<dbReference type="GeneID" id="61777658"/>
<evidence type="ECO:0000313" key="5">
    <source>
        <dbReference type="Proteomes" id="UP000471082"/>
    </source>
</evidence>
<dbReference type="InterPro" id="IPR023614">
    <property type="entry name" value="Porin_dom_sf"/>
</dbReference>
<reference evidence="2 4" key="1">
    <citation type="submission" date="2015-02" db="EMBL/GenBank/DDBJ databases">
        <title>Whole genome sequencing of multiple isolates of three species of pepper and tomato-infecting xanthomonads reveals genetic diversity in field strains and pinpoints effectors responsible for host specificity.</title>
        <authorList>
            <person name="Schwartz A."/>
            <person name="Dahlbeck D."/>
            <person name="Staskawicz B."/>
            <person name="Bart R."/>
            <person name="Potnis N."/>
            <person name="Minsavage G."/>
            <person name="Timilsina S."/>
            <person name="Goss E."/>
            <person name="Jones J."/>
            <person name="Vallad G."/>
            <person name="Barak J."/>
            <person name="Miller S."/>
            <person name="Ritchie D."/>
            <person name="Martins J.Jr."/>
            <person name="Patane J.S."/>
            <person name="Setubal J.C."/>
        </authorList>
    </citation>
    <scope>NUCLEOTIDE SEQUENCE [LARGE SCALE GENOMIC DNA]</scope>
    <source>
        <strain evidence="2 4">Xp3-15</strain>
    </source>
</reference>
<dbReference type="EMBL" id="JAAGYU010000059">
    <property type="protein sequence ID" value="NEL77308.1"/>
    <property type="molecule type" value="Genomic_DNA"/>
</dbReference>